<gene>
    <name evidence="9" type="ORF">J15TS10_30740</name>
</gene>
<keyword evidence="3 7" id="KW-0812">Transmembrane</keyword>
<dbReference type="InterPro" id="IPR055431">
    <property type="entry name" value="RsgI_M"/>
</dbReference>
<evidence type="ECO:0000313" key="10">
    <source>
        <dbReference type="Proteomes" id="UP000681290"/>
    </source>
</evidence>
<dbReference type="Proteomes" id="UP000681290">
    <property type="component" value="Unassembled WGS sequence"/>
</dbReference>
<evidence type="ECO:0000256" key="1">
    <source>
        <dbReference type="ARBA" id="ARBA00004162"/>
    </source>
</evidence>
<feature type="compositionally biased region" description="Basic and acidic residues" evidence="6">
    <location>
        <begin position="472"/>
        <end position="507"/>
    </location>
</feature>
<dbReference type="InterPro" id="IPR025623">
    <property type="entry name" value="YusW"/>
</dbReference>
<comment type="caution">
    <text evidence="9">The sequence shown here is derived from an EMBL/GenBank/DDBJ whole genome shotgun (WGS) entry which is preliminary data.</text>
</comment>
<evidence type="ECO:0000259" key="8">
    <source>
        <dbReference type="PROSITE" id="PS51849"/>
    </source>
</evidence>
<dbReference type="Pfam" id="PF12791">
    <property type="entry name" value="RsgI_N"/>
    <property type="match status" value="1"/>
</dbReference>
<evidence type="ECO:0000256" key="6">
    <source>
        <dbReference type="SAM" id="MobiDB-lite"/>
    </source>
</evidence>
<evidence type="ECO:0000256" key="5">
    <source>
        <dbReference type="ARBA" id="ARBA00023136"/>
    </source>
</evidence>
<comment type="subcellular location">
    <subcellularLocation>
        <location evidence="1">Cell membrane</location>
        <topology evidence="1">Single-pass membrane protein</topology>
    </subcellularLocation>
</comment>
<keyword evidence="5 7" id="KW-0472">Membrane</keyword>
<feature type="transmembrane region" description="Helical" evidence="7">
    <location>
        <begin position="63"/>
        <end position="82"/>
    </location>
</feature>
<feature type="compositionally biased region" description="Basic and acidic residues" evidence="6">
    <location>
        <begin position="312"/>
        <end position="324"/>
    </location>
</feature>
<name>A0ABQ4MTL9_9BACL</name>
<evidence type="ECO:0000256" key="7">
    <source>
        <dbReference type="SAM" id="Phobius"/>
    </source>
</evidence>
<feature type="region of interest" description="Disordered" evidence="6">
    <location>
        <begin position="263"/>
        <end position="358"/>
    </location>
</feature>
<reference evidence="9 10" key="1">
    <citation type="submission" date="2021-03" db="EMBL/GenBank/DDBJ databases">
        <title>Antimicrobial resistance genes in bacteria isolated from Japanese honey, and their potential for conferring macrolide and lincosamide resistance in the American foulbrood pathogen Paenibacillus larvae.</title>
        <authorList>
            <person name="Okamoto M."/>
            <person name="Kumagai M."/>
            <person name="Kanamori H."/>
            <person name="Takamatsu D."/>
        </authorList>
    </citation>
    <scope>NUCLEOTIDE SEQUENCE [LARGE SCALE GENOMIC DNA]</scope>
    <source>
        <strain evidence="9 10">J15TS10</strain>
    </source>
</reference>
<evidence type="ECO:0000256" key="4">
    <source>
        <dbReference type="ARBA" id="ARBA00022989"/>
    </source>
</evidence>
<sequence>MIMMQGTVMKITEHCIVVLCEDGTFRNLPHPPVMPGLGEKISVPVMAAPAHGNRYMRFLKKQWIYAASLILLLGAVFIFNYLQGAKQPVTFVAVDINPGLELVVNKHGRVDQVNLLNEDAMLLLSGKELENEDVYEALQLIFAQAEQQGYLDPESGKKWIWLSIVGVGEAAYAIDPHKITVQDKSYYVEVFALNEQQREKAQQEQLSLNKYIVKERAAEKGIPLSAEQLRSQSILSSLQEAGVDPLDLFDEGPKTEHIAALDQQVKDSNEDSKAVAEPPARQTSVQQEPILEEDSSANRVQSEAAGNGEIPEDSRRAQGADERNSVASVQQQPGTSAVQAQEEPAAEKTGKSPQAGSQDIVQKLNLEIKLAVDGKVKLDYKIKDGKPEAKLERKVKQNQEKQQGQQAVSFAENLLKQLDLNEQSDRKAVQSLLLSALKIEEDGWLELQFEAEYSNGGKLKFQLENPLKAQIKAEEKKQEQERKEQEKANKKAEAQDKKKDKDNDNNNDKNNGNAKGQGEKPQQANKPAQSGKKNHKNNDDDD</sequence>
<evidence type="ECO:0000256" key="2">
    <source>
        <dbReference type="ARBA" id="ARBA00022475"/>
    </source>
</evidence>
<dbReference type="Pfam" id="PF14039">
    <property type="entry name" value="YusW"/>
    <property type="match status" value="1"/>
</dbReference>
<keyword evidence="10" id="KW-1185">Reference proteome</keyword>
<feature type="region of interest" description="Disordered" evidence="6">
    <location>
        <begin position="472"/>
        <end position="542"/>
    </location>
</feature>
<proteinExistence type="predicted"/>
<keyword evidence="4 7" id="KW-1133">Transmembrane helix</keyword>
<evidence type="ECO:0000313" key="9">
    <source>
        <dbReference type="EMBL" id="GIP59260.1"/>
    </source>
</evidence>
<dbReference type="PROSITE" id="PS51849">
    <property type="entry name" value="RSGI_N"/>
    <property type="match status" value="1"/>
</dbReference>
<dbReference type="EMBL" id="BOSM01000005">
    <property type="protein sequence ID" value="GIP59260.1"/>
    <property type="molecule type" value="Genomic_DNA"/>
</dbReference>
<feature type="compositionally biased region" description="Polar residues" evidence="6">
    <location>
        <begin position="325"/>
        <end position="339"/>
    </location>
</feature>
<organism evidence="9 10">
    <name type="scientific">Paenibacillus woosongensis</name>
    <dbReference type="NCBI Taxonomy" id="307580"/>
    <lineage>
        <taxon>Bacteria</taxon>
        <taxon>Bacillati</taxon>
        <taxon>Bacillota</taxon>
        <taxon>Bacilli</taxon>
        <taxon>Bacillales</taxon>
        <taxon>Paenibacillaceae</taxon>
        <taxon>Paenibacillus</taxon>
    </lineage>
</organism>
<accession>A0ABQ4MTL9</accession>
<feature type="compositionally biased region" description="Basic and acidic residues" evidence="6">
    <location>
        <begin position="263"/>
        <end position="274"/>
    </location>
</feature>
<keyword evidence="2" id="KW-1003">Cell membrane</keyword>
<feature type="domain" description="RsgI N-terminal anti-sigma" evidence="8">
    <location>
        <begin position="4"/>
        <end position="52"/>
    </location>
</feature>
<dbReference type="Pfam" id="PF23750">
    <property type="entry name" value="RsgI_M"/>
    <property type="match status" value="1"/>
</dbReference>
<dbReference type="InterPro" id="IPR024449">
    <property type="entry name" value="Anti-sigma_RsgI_N"/>
</dbReference>
<protein>
    <recommendedName>
        <fullName evidence="8">RsgI N-terminal anti-sigma domain-containing protein</fullName>
    </recommendedName>
</protein>
<evidence type="ECO:0000256" key="3">
    <source>
        <dbReference type="ARBA" id="ARBA00022692"/>
    </source>
</evidence>